<feature type="transmembrane region" description="Helical" evidence="8">
    <location>
        <begin position="242"/>
        <end position="262"/>
    </location>
</feature>
<dbReference type="RefSeq" id="XP_012945026.1">
    <property type="nucleotide sequence ID" value="XM_013089572.2"/>
</dbReference>
<evidence type="ECO:0000256" key="5">
    <source>
        <dbReference type="ARBA" id="ARBA00022989"/>
    </source>
</evidence>
<dbReference type="InterPro" id="IPR019358">
    <property type="entry name" value="NEMP_fam"/>
</dbReference>
<comment type="similarity">
    <text evidence="2">Belongs to the NEMP family.</text>
</comment>
<evidence type="ECO:0000256" key="1">
    <source>
        <dbReference type="ARBA" id="ARBA00004575"/>
    </source>
</evidence>
<keyword evidence="4 9" id="KW-0732">Signal</keyword>
<organism evidence="10 11">
    <name type="scientific">Aplysia californica</name>
    <name type="common">California sea hare</name>
    <dbReference type="NCBI Taxonomy" id="6500"/>
    <lineage>
        <taxon>Eukaryota</taxon>
        <taxon>Metazoa</taxon>
        <taxon>Spiralia</taxon>
        <taxon>Lophotrochozoa</taxon>
        <taxon>Mollusca</taxon>
        <taxon>Gastropoda</taxon>
        <taxon>Heterobranchia</taxon>
        <taxon>Euthyneura</taxon>
        <taxon>Tectipleura</taxon>
        <taxon>Aplysiida</taxon>
        <taxon>Aplysioidea</taxon>
        <taxon>Aplysiidae</taxon>
        <taxon>Aplysia</taxon>
    </lineage>
</organism>
<feature type="transmembrane region" description="Helical" evidence="8">
    <location>
        <begin position="181"/>
        <end position="201"/>
    </location>
</feature>
<dbReference type="GeneID" id="101855759"/>
<evidence type="ECO:0000313" key="10">
    <source>
        <dbReference type="Proteomes" id="UP000694888"/>
    </source>
</evidence>
<proteinExistence type="inferred from homology"/>
<evidence type="ECO:0000256" key="2">
    <source>
        <dbReference type="ARBA" id="ARBA00005748"/>
    </source>
</evidence>
<feature type="non-terminal residue" evidence="11">
    <location>
        <position position="349"/>
    </location>
</feature>
<gene>
    <name evidence="11" type="primary">LOC101855759</name>
</gene>
<evidence type="ECO:0000256" key="7">
    <source>
        <dbReference type="ARBA" id="ARBA00023242"/>
    </source>
</evidence>
<feature type="transmembrane region" description="Helical" evidence="8">
    <location>
        <begin position="274"/>
        <end position="292"/>
    </location>
</feature>
<name>A0ABM1ACE2_APLCA</name>
<feature type="transmembrane region" description="Helical" evidence="8">
    <location>
        <begin position="298"/>
        <end position="320"/>
    </location>
</feature>
<keyword evidence="5 8" id="KW-1133">Transmembrane helix</keyword>
<keyword evidence="10" id="KW-1185">Reference proteome</keyword>
<feature type="signal peptide" evidence="9">
    <location>
        <begin position="1"/>
        <end position="24"/>
    </location>
</feature>
<protein>
    <submittedName>
        <fullName evidence="11">Nuclear envelope integral membrane protein 1</fullName>
    </submittedName>
</protein>
<evidence type="ECO:0000256" key="8">
    <source>
        <dbReference type="SAM" id="Phobius"/>
    </source>
</evidence>
<feature type="transmembrane region" description="Helical" evidence="8">
    <location>
        <begin position="213"/>
        <end position="236"/>
    </location>
</feature>
<sequence>MAAPLSRATALSVLLAFQVVLVVSQSNFFLTCNEPQCKSIDLNAVEPLEISVTALASDSPELCIFCYPGQVRKWHRLWMNPKITIKGSSEDTVWDIFYGSNVSDVVEKSKSQSFLTWPQLSVLSEQHAFQPFNTSCIGISSTHSYTVNFVVKNPEIWFVGYLALGILIFLFAPSWSRNTILHYSAGVSFGVAGSVLLLLFVLNKFLPQKLKTLSYAVFAVSASASMFLLHTFHFHLHYILVNYWQVLVGYVVVAALVSFAVVYRYGPISNPRSLDLVMWLLQGLGLILVYQGSQIPEMAVAIIAGTLGVVYFPWSAFGWLERLRYRYFPPKRRLLTEEEFDREGQVETG</sequence>
<keyword evidence="6 8" id="KW-0472">Membrane</keyword>
<feature type="transmembrane region" description="Helical" evidence="8">
    <location>
        <begin position="158"/>
        <end position="175"/>
    </location>
</feature>
<feature type="chain" id="PRO_5046803606" evidence="9">
    <location>
        <begin position="25"/>
        <end position="349"/>
    </location>
</feature>
<keyword evidence="7" id="KW-0539">Nucleus</keyword>
<dbReference type="Proteomes" id="UP000694888">
    <property type="component" value="Unplaced"/>
</dbReference>
<keyword evidence="3 8" id="KW-0812">Transmembrane</keyword>
<comment type="subcellular location">
    <subcellularLocation>
        <location evidence="1">Nucleus inner membrane</location>
        <topology evidence="1">Multi-pass membrane protein</topology>
        <orientation evidence="1">Nucleoplasmic side</orientation>
    </subcellularLocation>
</comment>
<evidence type="ECO:0000313" key="11">
    <source>
        <dbReference type="RefSeq" id="XP_012945026.1"/>
    </source>
</evidence>
<reference evidence="11" key="1">
    <citation type="submission" date="2025-08" db="UniProtKB">
        <authorList>
            <consortium name="RefSeq"/>
        </authorList>
    </citation>
    <scope>IDENTIFICATION</scope>
</reference>
<evidence type="ECO:0000256" key="9">
    <source>
        <dbReference type="SAM" id="SignalP"/>
    </source>
</evidence>
<evidence type="ECO:0000256" key="3">
    <source>
        <dbReference type="ARBA" id="ARBA00022692"/>
    </source>
</evidence>
<evidence type="ECO:0000256" key="6">
    <source>
        <dbReference type="ARBA" id="ARBA00023136"/>
    </source>
</evidence>
<dbReference type="PANTHER" id="PTHR13598">
    <property type="entry name" value="AT07567P-RELATED"/>
    <property type="match status" value="1"/>
</dbReference>
<dbReference type="Pfam" id="PF10225">
    <property type="entry name" value="NEMP"/>
    <property type="match status" value="1"/>
</dbReference>
<evidence type="ECO:0000256" key="4">
    <source>
        <dbReference type="ARBA" id="ARBA00022729"/>
    </source>
</evidence>
<dbReference type="PANTHER" id="PTHR13598:SF1">
    <property type="entry name" value="AT07567P-RELATED"/>
    <property type="match status" value="1"/>
</dbReference>
<accession>A0ABM1ACE2</accession>